<dbReference type="PANTHER" id="PTHR11530:SF11">
    <property type="entry name" value="D-ASPARTATE OXIDASE"/>
    <property type="match status" value="1"/>
</dbReference>
<evidence type="ECO:0000256" key="1">
    <source>
        <dbReference type="ARBA" id="ARBA00001974"/>
    </source>
</evidence>
<accession>A0A023D3A5</accession>
<evidence type="ECO:0000256" key="6">
    <source>
        <dbReference type="ARBA" id="ARBA00039101"/>
    </source>
</evidence>
<evidence type="ECO:0000259" key="10">
    <source>
        <dbReference type="Pfam" id="PF01266"/>
    </source>
</evidence>
<dbReference type="Gene3D" id="3.40.50.720">
    <property type="entry name" value="NAD(P)-binding Rossmann-like Domain"/>
    <property type="match status" value="2"/>
</dbReference>
<dbReference type="AlphaFoldDB" id="A0A023D3A5"/>
<evidence type="ECO:0000256" key="5">
    <source>
        <dbReference type="ARBA" id="ARBA00023002"/>
    </source>
</evidence>
<evidence type="ECO:0000313" key="11">
    <source>
        <dbReference type="EMBL" id="GAJ28648.1"/>
    </source>
</evidence>
<evidence type="ECO:0000256" key="8">
    <source>
        <dbReference type="ARBA" id="ARBA00049547"/>
    </source>
</evidence>
<name>A0A023D3A5_ACIMT</name>
<feature type="region of interest" description="Disordered" evidence="9">
    <location>
        <begin position="38"/>
        <end position="57"/>
    </location>
</feature>
<comment type="caution">
    <text evidence="11">The sequence shown here is derived from an EMBL/GenBank/DDBJ whole genome shotgun (WGS) entry which is preliminary data.</text>
</comment>
<dbReference type="Gene3D" id="3.30.9.10">
    <property type="entry name" value="D-Amino Acid Oxidase, subunit A, domain 2"/>
    <property type="match status" value="2"/>
</dbReference>
<keyword evidence="4" id="KW-0274">FAD</keyword>
<dbReference type="EC" id="1.4.3.3" evidence="6"/>
<organism evidence="11 12">
    <name type="scientific">Acidomonas methanolica NBRC 104435</name>
    <dbReference type="NCBI Taxonomy" id="1231351"/>
    <lineage>
        <taxon>Bacteria</taxon>
        <taxon>Pseudomonadati</taxon>
        <taxon>Pseudomonadota</taxon>
        <taxon>Alphaproteobacteria</taxon>
        <taxon>Acetobacterales</taxon>
        <taxon>Acetobacteraceae</taxon>
        <taxon>Acidomonas</taxon>
    </lineage>
</organism>
<dbReference type="SUPFAM" id="SSF51971">
    <property type="entry name" value="Nucleotide-binding domain"/>
    <property type="match status" value="1"/>
</dbReference>
<evidence type="ECO:0000256" key="2">
    <source>
        <dbReference type="ARBA" id="ARBA00006730"/>
    </source>
</evidence>
<comment type="cofactor">
    <cofactor evidence="1">
        <name>FAD</name>
        <dbReference type="ChEBI" id="CHEBI:57692"/>
    </cofactor>
</comment>
<proteinExistence type="inferred from homology"/>
<keyword evidence="5" id="KW-0560">Oxidoreductase</keyword>
<dbReference type="GO" id="GO:0005737">
    <property type="term" value="C:cytoplasm"/>
    <property type="evidence" value="ECO:0007669"/>
    <property type="project" value="TreeGrafter"/>
</dbReference>
<protein>
    <recommendedName>
        <fullName evidence="7">D-amino-acid oxidase</fullName>
        <ecNumber evidence="6">1.4.3.3</ecNumber>
    </recommendedName>
</protein>
<dbReference type="InterPro" id="IPR006311">
    <property type="entry name" value="TAT_signal"/>
</dbReference>
<evidence type="ECO:0000256" key="9">
    <source>
        <dbReference type="SAM" id="MobiDB-lite"/>
    </source>
</evidence>
<dbReference type="GO" id="GO:0071949">
    <property type="term" value="F:FAD binding"/>
    <property type="evidence" value="ECO:0007669"/>
    <property type="project" value="InterPro"/>
</dbReference>
<keyword evidence="12" id="KW-1185">Reference proteome</keyword>
<evidence type="ECO:0000256" key="4">
    <source>
        <dbReference type="ARBA" id="ARBA00022827"/>
    </source>
</evidence>
<evidence type="ECO:0000256" key="7">
    <source>
        <dbReference type="ARBA" id="ARBA00039751"/>
    </source>
</evidence>
<comment type="similarity">
    <text evidence="2">Belongs to the DAMOX/DASOX family.</text>
</comment>
<dbReference type="Proteomes" id="UP000019760">
    <property type="component" value="Unassembled WGS sequence"/>
</dbReference>
<dbReference type="PROSITE" id="PS51318">
    <property type="entry name" value="TAT"/>
    <property type="match status" value="1"/>
</dbReference>
<dbReference type="Pfam" id="PF01266">
    <property type="entry name" value="DAO"/>
    <property type="match status" value="1"/>
</dbReference>
<dbReference type="EMBL" id="BAND01000032">
    <property type="protein sequence ID" value="GAJ28648.1"/>
    <property type="molecule type" value="Genomic_DNA"/>
</dbReference>
<evidence type="ECO:0000313" key="12">
    <source>
        <dbReference type="Proteomes" id="UP000019760"/>
    </source>
</evidence>
<dbReference type="PANTHER" id="PTHR11530">
    <property type="entry name" value="D-AMINO ACID OXIDASE"/>
    <property type="match status" value="1"/>
</dbReference>
<sequence length="424" mass="46296">MHVDNSIGAPMPSTPSLSRRSLVAGGMALGGAATLAAERSGPTLSRAESPPAPPAHGPRLFLPPMREDQIADIKVCLRPFRAAGPRYDVEKLGDKTVFHHYGHGGSGWSLSWGSADFVVGRIAATLERRIAVIGCGIIGLTTALTALRAGMDVTIYTRDLLPRTRSVRANGSWTPSSRIALASAAGPAFPDLWERMARFSWASYRSYLGLPGEPIMFLDTYRLEDQRNEAKANGEDHSAAPAQPGKDDFARYDTRIRDIIPAAIDLQPSENPFPVPYAKRAAMMIFNFGAYGDHLLSEFHQSGGRIVMREFHSPADLRHLPERVIVNCPGYAAHDWWQDRSLIPVRGQTTWLPPCPQGRYGVAYRGAEMLCKTDGIMVQGYDLDGLGEMAGVGNAFEHPDRREAARAIGVFTDLFRRTAASRSA</sequence>
<keyword evidence="3" id="KW-0285">Flavoprotein</keyword>
<evidence type="ECO:0000256" key="3">
    <source>
        <dbReference type="ARBA" id="ARBA00022630"/>
    </source>
</evidence>
<comment type="catalytic activity">
    <reaction evidence="8">
        <text>a D-alpha-amino acid + O2 + H2O = a 2-oxocarboxylate + H2O2 + NH4(+)</text>
        <dbReference type="Rhea" id="RHEA:21816"/>
        <dbReference type="ChEBI" id="CHEBI:15377"/>
        <dbReference type="ChEBI" id="CHEBI:15379"/>
        <dbReference type="ChEBI" id="CHEBI:16240"/>
        <dbReference type="ChEBI" id="CHEBI:28938"/>
        <dbReference type="ChEBI" id="CHEBI:35179"/>
        <dbReference type="ChEBI" id="CHEBI:59871"/>
        <dbReference type="EC" id="1.4.3.3"/>
    </reaction>
    <physiologicalReaction direction="left-to-right" evidence="8">
        <dbReference type="Rhea" id="RHEA:21817"/>
    </physiologicalReaction>
</comment>
<reference evidence="11 12" key="2">
    <citation type="journal article" date="2014" name="FEMS Microbiol. Lett.">
        <title>Draft genomic DNA sequence of the facultatively methylotrophic bacterium Acidomonas methanolica type strain MB58.</title>
        <authorList>
            <person name="Higashiura N."/>
            <person name="Hadano H."/>
            <person name="Hirakawa H."/>
            <person name="Matsutani M."/>
            <person name="Takabe S."/>
            <person name="Matsushita K."/>
            <person name="Azuma Y."/>
        </authorList>
    </citation>
    <scope>NUCLEOTIDE SEQUENCE [LARGE SCALE GENOMIC DNA]</scope>
    <source>
        <strain evidence="11 12">MB58</strain>
    </source>
</reference>
<dbReference type="GO" id="GO:0003884">
    <property type="term" value="F:D-amino-acid oxidase activity"/>
    <property type="evidence" value="ECO:0007669"/>
    <property type="project" value="UniProtKB-EC"/>
</dbReference>
<feature type="domain" description="FAD dependent oxidoreductase" evidence="10">
    <location>
        <begin position="129"/>
        <end position="382"/>
    </location>
</feature>
<dbReference type="GO" id="GO:0019478">
    <property type="term" value="P:D-amino acid catabolic process"/>
    <property type="evidence" value="ECO:0007669"/>
    <property type="project" value="TreeGrafter"/>
</dbReference>
<dbReference type="InterPro" id="IPR006076">
    <property type="entry name" value="FAD-dep_OxRdtase"/>
</dbReference>
<dbReference type="InterPro" id="IPR023209">
    <property type="entry name" value="DAO"/>
</dbReference>
<reference evidence="12" key="1">
    <citation type="journal article" date="2014" name="FEMS Microbiol. Lett.">
        <title>Draft Genomic DNA Sequence of the Facultatively Methylotrophic Bacterium Acidomonas methanolica type strain MB58.</title>
        <authorList>
            <person name="Higashiura N."/>
            <person name="Hadano H."/>
            <person name="Hirakawa H."/>
            <person name="Matsutani M."/>
            <person name="Takabe S."/>
            <person name="Matsushita K."/>
            <person name="Azuma Y."/>
        </authorList>
    </citation>
    <scope>NUCLEOTIDE SEQUENCE [LARGE SCALE GENOMIC DNA]</scope>
    <source>
        <strain evidence="12">MB58</strain>
    </source>
</reference>
<gene>
    <name evidence="11" type="ORF">Amme_032_026</name>
</gene>